<evidence type="ECO:0000256" key="3">
    <source>
        <dbReference type="SAM" id="Phobius"/>
    </source>
</evidence>
<proteinExistence type="predicted"/>
<accession>A0A481Z131</accession>
<keyword evidence="3" id="KW-0812">Transmembrane</keyword>
<evidence type="ECO:0000259" key="4">
    <source>
        <dbReference type="Pfam" id="PF01467"/>
    </source>
</evidence>
<reference evidence="5" key="1">
    <citation type="journal article" date="2019" name="MBio">
        <title>Virus Genomes from Deep Sea Sediments Expand the Ocean Megavirome and Support Independent Origins of Viral Gigantism.</title>
        <authorList>
            <person name="Backstrom D."/>
            <person name="Yutin N."/>
            <person name="Jorgensen S.L."/>
            <person name="Dharamshi J."/>
            <person name="Homa F."/>
            <person name="Zaremba-Niedwiedzka K."/>
            <person name="Spang A."/>
            <person name="Wolf Y.I."/>
            <person name="Koonin E.V."/>
            <person name="Ettema T.J."/>
        </authorList>
    </citation>
    <scope>NUCLEOTIDE SEQUENCE</scope>
</reference>
<dbReference type="InterPro" id="IPR050385">
    <property type="entry name" value="Archaeal_FAD_synthase"/>
</dbReference>
<dbReference type="InterPro" id="IPR014729">
    <property type="entry name" value="Rossmann-like_a/b/a_fold"/>
</dbReference>
<keyword evidence="2 5" id="KW-0548">Nucleotidyltransferase</keyword>
<evidence type="ECO:0000256" key="1">
    <source>
        <dbReference type="ARBA" id="ARBA00022679"/>
    </source>
</evidence>
<dbReference type="Gene3D" id="3.40.50.620">
    <property type="entry name" value="HUPs"/>
    <property type="match status" value="1"/>
</dbReference>
<sequence>MNTSIKLSPWKVKGFALLPKKIIITFGTFDLFHIGHLNILKRCKKYGNKLIVGVSTDKLNFEKKNKLPISDQKARKEIIESLKIVDEVFFEESLEKKKEYISKYKADILIMGDDHKGKFDFCKDICEVIYLPRTPSISTTSIIEKIST</sequence>
<keyword evidence="1 5" id="KW-0808">Transferase</keyword>
<organism evidence="5">
    <name type="scientific">Mimivirus LCMiAC02</name>
    <dbReference type="NCBI Taxonomy" id="2506609"/>
    <lineage>
        <taxon>Viruses</taxon>
        <taxon>Varidnaviria</taxon>
        <taxon>Bamfordvirae</taxon>
        <taxon>Nucleocytoviricota</taxon>
        <taxon>Megaviricetes</taxon>
        <taxon>Imitervirales</taxon>
        <taxon>Mimiviridae</taxon>
        <taxon>Klosneuvirinae</taxon>
    </lineage>
</organism>
<dbReference type="PANTHER" id="PTHR43793:SF1">
    <property type="entry name" value="FAD SYNTHASE"/>
    <property type="match status" value="1"/>
</dbReference>
<dbReference type="EMBL" id="MK500409">
    <property type="protein sequence ID" value="QBK89212.1"/>
    <property type="molecule type" value="Genomic_DNA"/>
</dbReference>
<dbReference type="PANTHER" id="PTHR43793">
    <property type="entry name" value="FAD SYNTHASE"/>
    <property type="match status" value="1"/>
</dbReference>
<gene>
    <name evidence="5" type="ORF">LCMiAC02_03070</name>
</gene>
<protein>
    <submittedName>
        <fullName evidence="5">Cytidylyltransferase</fullName>
    </submittedName>
</protein>
<keyword evidence="3" id="KW-1133">Transmembrane helix</keyword>
<keyword evidence="3" id="KW-0472">Membrane</keyword>
<feature type="domain" description="Cytidyltransferase-like" evidence="4">
    <location>
        <begin position="24"/>
        <end position="144"/>
    </location>
</feature>
<evidence type="ECO:0000256" key="2">
    <source>
        <dbReference type="ARBA" id="ARBA00022695"/>
    </source>
</evidence>
<evidence type="ECO:0000313" key="5">
    <source>
        <dbReference type="EMBL" id="QBK89212.1"/>
    </source>
</evidence>
<feature type="transmembrane region" description="Helical" evidence="3">
    <location>
        <begin position="22"/>
        <end position="40"/>
    </location>
</feature>
<dbReference type="GO" id="GO:0016779">
    <property type="term" value="F:nucleotidyltransferase activity"/>
    <property type="evidence" value="ECO:0007669"/>
    <property type="project" value="UniProtKB-KW"/>
</dbReference>
<dbReference type="Pfam" id="PF01467">
    <property type="entry name" value="CTP_transf_like"/>
    <property type="match status" value="1"/>
</dbReference>
<dbReference type="NCBIfam" id="TIGR00125">
    <property type="entry name" value="cyt_tran_rel"/>
    <property type="match status" value="1"/>
</dbReference>
<name>A0A481Z131_9VIRU</name>
<dbReference type="InterPro" id="IPR004821">
    <property type="entry name" value="Cyt_trans-like"/>
</dbReference>
<dbReference type="SUPFAM" id="SSF52374">
    <property type="entry name" value="Nucleotidylyl transferase"/>
    <property type="match status" value="1"/>
</dbReference>